<evidence type="ECO:0000256" key="2">
    <source>
        <dbReference type="ARBA" id="ARBA00023125"/>
    </source>
</evidence>
<dbReference type="InterPro" id="IPR050109">
    <property type="entry name" value="HTH-type_TetR-like_transc_reg"/>
</dbReference>
<comment type="caution">
    <text evidence="6">The sequence shown here is derived from an EMBL/GenBank/DDBJ whole genome shotgun (WGS) entry which is preliminary data.</text>
</comment>
<evidence type="ECO:0000256" key="3">
    <source>
        <dbReference type="ARBA" id="ARBA00023163"/>
    </source>
</evidence>
<dbReference type="SUPFAM" id="SSF46689">
    <property type="entry name" value="Homeodomain-like"/>
    <property type="match status" value="1"/>
</dbReference>
<dbReference type="InterPro" id="IPR009057">
    <property type="entry name" value="Homeodomain-like_sf"/>
</dbReference>
<gene>
    <name evidence="6" type="ORF">J4573_04465</name>
</gene>
<dbReference type="GO" id="GO:0003700">
    <property type="term" value="F:DNA-binding transcription factor activity"/>
    <property type="evidence" value="ECO:0007669"/>
    <property type="project" value="TreeGrafter"/>
</dbReference>
<dbReference type="Pfam" id="PF00440">
    <property type="entry name" value="TetR_N"/>
    <property type="match status" value="1"/>
</dbReference>
<dbReference type="GO" id="GO:0000976">
    <property type="term" value="F:transcription cis-regulatory region binding"/>
    <property type="evidence" value="ECO:0007669"/>
    <property type="project" value="TreeGrafter"/>
</dbReference>
<evidence type="ECO:0000313" key="7">
    <source>
        <dbReference type="Proteomes" id="UP000669179"/>
    </source>
</evidence>
<organism evidence="6 7">
    <name type="scientific">Actinomadura barringtoniae</name>
    <dbReference type="NCBI Taxonomy" id="1427535"/>
    <lineage>
        <taxon>Bacteria</taxon>
        <taxon>Bacillati</taxon>
        <taxon>Actinomycetota</taxon>
        <taxon>Actinomycetes</taxon>
        <taxon>Streptosporangiales</taxon>
        <taxon>Thermomonosporaceae</taxon>
        <taxon>Actinomadura</taxon>
    </lineage>
</organism>
<dbReference type="Proteomes" id="UP000669179">
    <property type="component" value="Unassembled WGS sequence"/>
</dbReference>
<keyword evidence="3" id="KW-0804">Transcription</keyword>
<name>A0A939T0W7_9ACTN</name>
<dbReference type="EMBL" id="JAGEOJ010000002">
    <property type="protein sequence ID" value="MBO2446331.1"/>
    <property type="molecule type" value="Genomic_DNA"/>
</dbReference>
<proteinExistence type="predicted"/>
<protein>
    <submittedName>
        <fullName evidence="6">TetR/AcrR family transcriptional regulator</fullName>
    </submittedName>
</protein>
<accession>A0A939T0W7</accession>
<keyword evidence="1" id="KW-0805">Transcription regulation</keyword>
<evidence type="ECO:0000313" key="6">
    <source>
        <dbReference type="EMBL" id="MBO2446331.1"/>
    </source>
</evidence>
<dbReference type="RefSeq" id="WP_208253944.1">
    <property type="nucleotide sequence ID" value="NZ_JAGEOJ010000002.1"/>
</dbReference>
<reference evidence="6" key="1">
    <citation type="submission" date="2021-03" db="EMBL/GenBank/DDBJ databases">
        <authorList>
            <person name="Kanchanasin P."/>
            <person name="Saeng-In P."/>
            <person name="Phongsopitanun W."/>
            <person name="Yuki M."/>
            <person name="Kudo T."/>
            <person name="Ohkuma M."/>
            <person name="Tanasupawat S."/>
        </authorList>
    </citation>
    <scope>NUCLEOTIDE SEQUENCE</scope>
    <source>
        <strain evidence="6">GKU 128</strain>
    </source>
</reference>
<dbReference type="InterPro" id="IPR001647">
    <property type="entry name" value="HTH_TetR"/>
</dbReference>
<evidence type="ECO:0000256" key="4">
    <source>
        <dbReference type="PROSITE-ProRule" id="PRU00335"/>
    </source>
</evidence>
<dbReference type="Gene3D" id="1.10.357.10">
    <property type="entry name" value="Tetracycline Repressor, domain 2"/>
    <property type="match status" value="1"/>
</dbReference>
<dbReference type="AlphaFoldDB" id="A0A939T0W7"/>
<dbReference type="PRINTS" id="PR00455">
    <property type="entry name" value="HTHTETR"/>
</dbReference>
<dbReference type="PROSITE" id="PS50977">
    <property type="entry name" value="HTH_TETR_2"/>
    <property type="match status" value="1"/>
</dbReference>
<dbReference type="PANTHER" id="PTHR30055:SF234">
    <property type="entry name" value="HTH-TYPE TRANSCRIPTIONAL REGULATOR BETI"/>
    <property type="match status" value="1"/>
</dbReference>
<evidence type="ECO:0000259" key="5">
    <source>
        <dbReference type="PROSITE" id="PS50977"/>
    </source>
</evidence>
<feature type="domain" description="HTH tetR-type" evidence="5">
    <location>
        <begin position="8"/>
        <end position="68"/>
    </location>
</feature>
<keyword evidence="7" id="KW-1185">Reference proteome</keyword>
<sequence length="190" mass="20988">MTQRSRPGEARRRVLHAALELFARHGVGGTSLQMIANEMGVTKAAVYHQFHTKDDIVRALITPALDRLTQLTDLAERKRTRTARAEAVLSGIVDLVVANRDLTGLLQSDPAILDMLRGTPEMQAIERRVFHLLAGPDPEPEMLVAAVMASGALMAAATGQRLDGFDDESLRRHLMANARRLLRLRNPREA</sequence>
<keyword evidence="2 4" id="KW-0238">DNA-binding</keyword>
<feature type="DNA-binding region" description="H-T-H motif" evidence="4">
    <location>
        <begin position="31"/>
        <end position="50"/>
    </location>
</feature>
<evidence type="ECO:0000256" key="1">
    <source>
        <dbReference type="ARBA" id="ARBA00023015"/>
    </source>
</evidence>
<dbReference type="PANTHER" id="PTHR30055">
    <property type="entry name" value="HTH-TYPE TRANSCRIPTIONAL REGULATOR RUTR"/>
    <property type="match status" value="1"/>
</dbReference>